<proteinExistence type="predicted"/>
<dbReference type="Pfam" id="PF21716">
    <property type="entry name" value="dnstrm_HI1420"/>
    <property type="match status" value="1"/>
</dbReference>
<dbReference type="Proteomes" id="UP000785613">
    <property type="component" value="Unassembled WGS sequence"/>
</dbReference>
<comment type="caution">
    <text evidence="1">The sequence shown here is derived from an EMBL/GenBank/DDBJ whole genome shotgun (WGS) entry which is preliminary data.</text>
</comment>
<reference evidence="1 2" key="1">
    <citation type="submission" date="2019-09" db="EMBL/GenBank/DDBJ databases">
        <title>Taxonomy of Antarctic Massilia spp.: description of Massilia rubra sp. nov., Massilia aquatica sp. nov., Massilia mucilaginosa sp. nov., Massilia frigida sp. nov. isolated from streams, lakes and regoliths.</title>
        <authorList>
            <person name="Holochova P."/>
            <person name="Sedlacek I."/>
            <person name="Kralova S."/>
            <person name="Maslanova I."/>
            <person name="Busse H.-J."/>
            <person name="Stankova E."/>
            <person name="Vrbovska V."/>
            <person name="Kovarovic V."/>
            <person name="Bartak M."/>
            <person name="Svec P."/>
            <person name="Pantucek R."/>
        </authorList>
    </citation>
    <scope>NUCLEOTIDE SEQUENCE [LARGE SCALE GENOMIC DNA]</scope>
    <source>
        <strain evidence="1 2">CCM 8692</strain>
    </source>
</reference>
<keyword evidence="2" id="KW-1185">Reference proteome</keyword>
<evidence type="ECO:0000313" key="2">
    <source>
        <dbReference type="Proteomes" id="UP000785613"/>
    </source>
</evidence>
<accession>A0ABX0LP15</accession>
<name>A0ABX0LP15_9BURK</name>
<dbReference type="NCBIfam" id="TIGR02684">
    <property type="entry name" value="dnstrm_HI1420"/>
    <property type="match status" value="1"/>
</dbReference>
<dbReference type="RefSeq" id="WP_167228753.1">
    <property type="nucleotide sequence ID" value="NZ_VUYU01000019.1"/>
</dbReference>
<dbReference type="EMBL" id="VUYU01000019">
    <property type="protein sequence ID" value="NHZ36626.1"/>
    <property type="molecule type" value="Genomic_DNA"/>
</dbReference>
<protein>
    <submittedName>
        <fullName evidence="1">Addiction module antidote protein</fullName>
    </submittedName>
</protein>
<organism evidence="1 2">
    <name type="scientific">Massilia rubra</name>
    <dbReference type="NCBI Taxonomy" id="2607910"/>
    <lineage>
        <taxon>Bacteria</taxon>
        <taxon>Pseudomonadati</taxon>
        <taxon>Pseudomonadota</taxon>
        <taxon>Betaproteobacteria</taxon>
        <taxon>Burkholderiales</taxon>
        <taxon>Oxalobacteraceae</taxon>
        <taxon>Telluria group</taxon>
        <taxon>Massilia</taxon>
    </lineage>
</organism>
<sequence>MKTAHIVSSVEDEFDMDLIRTFPCFEPADYLDSEEAIVGFVNVFLEEDDTSMLVHALETVAQAPGMLGTDELSASTREELFVALREESSPRLDTVMRVMKSLGLRLVVEPVGTASDSTPLSETPETP</sequence>
<dbReference type="InterPro" id="IPR014057">
    <property type="entry name" value="HI1420"/>
</dbReference>
<evidence type="ECO:0000313" key="1">
    <source>
        <dbReference type="EMBL" id="NHZ36626.1"/>
    </source>
</evidence>
<gene>
    <name evidence="1" type="ORF">F0185_23965</name>
</gene>